<dbReference type="AlphaFoldDB" id="A0A9X3UJN0"/>
<keyword evidence="8" id="KW-1185">Reference proteome</keyword>
<gene>
    <name evidence="7" type="ORF">OQ273_13935</name>
</gene>
<feature type="transmembrane region" description="Helical" evidence="6">
    <location>
        <begin position="66"/>
        <end position="84"/>
    </location>
</feature>
<dbReference type="CDD" id="cd06579">
    <property type="entry name" value="TM_PBP1_transp_AraH_like"/>
    <property type="match status" value="1"/>
</dbReference>
<reference evidence="7" key="1">
    <citation type="submission" date="2022-11" db="EMBL/GenBank/DDBJ databases">
        <title>Draft genome sequence of Hoeflea poritis E7-10 and Hoeflea prorocentri PM5-8, separated from scleractinian coral Porites lutea and marine dinoflagellate.</title>
        <authorList>
            <person name="Zhang G."/>
            <person name="Wei Q."/>
            <person name="Cai L."/>
        </authorList>
    </citation>
    <scope>NUCLEOTIDE SEQUENCE</scope>
    <source>
        <strain evidence="7">PM5-8</strain>
    </source>
</reference>
<evidence type="ECO:0000256" key="5">
    <source>
        <dbReference type="ARBA" id="ARBA00023136"/>
    </source>
</evidence>
<evidence type="ECO:0000256" key="3">
    <source>
        <dbReference type="ARBA" id="ARBA00022692"/>
    </source>
</evidence>
<feature type="transmembrane region" description="Helical" evidence="6">
    <location>
        <begin position="156"/>
        <end position="178"/>
    </location>
</feature>
<evidence type="ECO:0000256" key="2">
    <source>
        <dbReference type="ARBA" id="ARBA00022475"/>
    </source>
</evidence>
<name>A0A9X3UJN0_9HYPH</name>
<protein>
    <submittedName>
        <fullName evidence="7">ABC transporter permease</fullName>
    </submittedName>
</protein>
<keyword evidence="4 6" id="KW-1133">Transmembrane helix</keyword>
<keyword evidence="2" id="KW-1003">Cell membrane</keyword>
<comment type="subcellular location">
    <subcellularLocation>
        <location evidence="1">Cell membrane</location>
        <topology evidence="1">Multi-pass membrane protein</topology>
    </subcellularLocation>
</comment>
<feature type="transmembrane region" description="Helical" evidence="6">
    <location>
        <begin position="118"/>
        <end position="136"/>
    </location>
</feature>
<feature type="transmembrane region" description="Helical" evidence="6">
    <location>
        <begin position="264"/>
        <end position="282"/>
    </location>
</feature>
<feature type="transmembrane region" description="Helical" evidence="6">
    <location>
        <begin position="241"/>
        <end position="257"/>
    </location>
</feature>
<dbReference type="EMBL" id="JAPJZI010000001">
    <property type="protein sequence ID" value="MDA5399679.1"/>
    <property type="molecule type" value="Genomic_DNA"/>
</dbReference>
<evidence type="ECO:0000256" key="1">
    <source>
        <dbReference type="ARBA" id="ARBA00004651"/>
    </source>
</evidence>
<comment type="caution">
    <text evidence="7">The sequence shown here is derived from an EMBL/GenBank/DDBJ whole genome shotgun (WGS) entry which is preliminary data.</text>
</comment>
<dbReference type="GO" id="GO:0005886">
    <property type="term" value="C:plasma membrane"/>
    <property type="evidence" value="ECO:0007669"/>
    <property type="project" value="UniProtKB-SubCell"/>
</dbReference>
<evidence type="ECO:0000256" key="6">
    <source>
        <dbReference type="SAM" id="Phobius"/>
    </source>
</evidence>
<dbReference type="RefSeq" id="WP_267991102.1">
    <property type="nucleotide sequence ID" value="NZ_JAPJZI010000001.1"/>
</dbReference>
<dbReference type="Pfam" id="PF02653">
    <property type="entry name" value="BPD_transp_2"/>
    <property type="match status" value="1"/>
</dbReference>
<dbReference type="PANTHER" id="PTHR32196">
    <property type="entry name" value="ABC TRANSPORTER PERMEASE PROTEIN YPHD-RELATED-RELATED"/>
    <property type="match status" value="1"/>
</dbReference>
<feature type="transmembrane region" description="Helical" evidence="6">
    <location>
        <begin position="288"/>
        <end position="307"/>
    </location>
</feature>
<dbReference type="InterPro" id="IPR001851">
    <property type="entry name" value="ABC_transp_permease"/>
</dbReference>
<organism evidence="7 8">
    <name type="scientific">Hoeflea prorocentri</name>
    <dbReference type="NCBI Taxonomy" id="1922333"/>
    <lineage>
        <taxon>Bacteria</taxon>
        <taxon>Pseudomonadati</taxon>
        <taxon>Pseudomonadota</taxon>
        <taxon>Alphaproteobacteria</taxon>
        <taxon>Hyphomicrobiales</taxon>
        <taxon>Rhizobiaceae</taxon>
        <taxon>Hoeflea</taxon>
    </lineage>
</organism>
<feature type="transmembrane region" description="Helical" evidence="6">
    <location>
        <begin position="12"/>
        <end position="33"/>
    </location>
</feature>
<sequence>MPSLLKHDWAGLALVCAVATCIISLKSPAFLSVLNGQVLLEAISINILIALSQMVIIAIGQMNLSVGAIGGLAAISFAGMMEVWGVPAPLAVALAIMIGILAGALNGFFIIWTGVSAFVVTLATLAIFKGLNLAITEAQPFYEIPAAVGAFGNTTFFGPLPWVFIPALTIIILVSFMLNKVPLGRKLLAVGANEHAAKLSGINVSGTVIVAHCISGFLAAAAGVALVARLQLGQPTIGDDWLLMSFAAPVIGGAVLAGGHVSTIATVFGVVIVALITQSLVLFKVDPYLVQVVLGALILAAVGFNRWKDIQTSKQDLVVKNG</sequence>
<feature type="transmembrane region" description="Helical" evidence="6">
    <location>
        <begin position="39"/>
        <end position="59"/>
    </location>
</feature>
<feature type="transmembrane region" description="Helical" evidence="6">
    <location>
        <begin position="90"/>
        <end position="111"/>
    </location>
</feature>
<feature type="transmembrane region" description="Helical" evidence="6">
    <location>
        <begin position="208"/>
        <end position="229"/>
    </location>
</feature>
<keyword evidence="3 6" id="KW-0812">Transmembrane</keyword>
<evidence type="ECO:0000313" key="8">
    <source>
        <dbReference type="Proteomes" id="UP001151234"/>
    </source>
</evidence>
<proteinExistence type="predicted"/>
<dbReference type="GO" id="GO:0022857">
    <property type="term" value="F:transmembrane transporter activity"/>
    <property type="evidence" value="ECO:0007669"/>
    <property type="project" value="InterPro"/>
</dbReference>
<evidence type="ECO:0000256" key="4">
    <source>
        <dbReference type="ARBA" id="ARBA00022989"/>
    </source>
</evidence>
<dbReference type="Proteomes" id="UP001151234">
    <property type="component" value="Unassembled WGS sequence"/>
</dbReference>
<keyword evidence="5 6" id="KW-0472">Membrane</keyword>
<accession>A0A9X3UJN0</accession>
<evidence type="ECO:0000313" key="7">
    <source>
        <dbReference type="EMBL" id="MDA5399679.1"/>
    </source>
</evidence>